<dbReference type="AlphaFoldDB" id="A0A1M6VL67"/>
<name>A0A1M6VL67_9FLAO</name>
<keyword evidence="1" id="KW-0812">Transmembrane</keyword>
<protein>
    <recommendedName>
        <fullName evidence="4">Nitrogen regulatory IIA protein</fullName>
    </recommendedName>
</protein>
<evidence type="ECO:0008006" key="4">
    <source>
        <dbReference type="Google" id="ProtNLM"/>
    </source>
</evidence>
<keyword evidence="1" id="KW-0472">Membrane</keyword>
<dbReference type="EMBL" id="FRAV01000008">
    <property type="protein sequence ID" value="SHK82253.1"/>
    <property type="molecule type" value="Genomic_DNA"/>
</dbReference>
<keyword evidence="3" id="KW-1185">Reference proteome</keyword>
<dbReference type="STRING" id="1302687.SAMN05444267_100868"/>
<accession>A0A1M6VL67</accession>
<keyword evidence="1" id="KW-1133">Transmembrane helix</keyword>
<evidence type="ECO:0000313" key="2">
    <source>
        <dbReference type="EMBL" id="SHK82253.1"/>
    </source>
</evidence>
<evidence type="ECO:0000313" key="3">
    <source>
        <dbReference type="Proteomes" id="UP000184364"/>
    </source>
</evidence>
<dbReference type="OrthoDB" id="675530at2"/>
<organism evidence="2 3">
    <name type="scientific">Chryseobacterium polytrichastri</name>
    <dbReference type="NCBI Taxonomy" id="1302687"/>
    <lineage>
        <taxon>Bacteria</taxon>
        <taxon>Pseudomonadati</taxon>
        <taxon>Bacteroidota</taxon>
        <taxon>Flavobacteriia</taxon>
        <taxon>Flavobacteriales</taxon>
        <taxon>Weeksellaceae</taxon>
        <taxon>Chryseobacterium group</taxon>
        <taxon>Chryseobacterium</taxon>
    </lineage>
</organism>
<reference evidence="3" key="1">
    <citation type="submission" date="2016-11" db="EMBL/GenBank/DDBJ databases">
        <authorList>
            <person name="Varghese N."/>
            <person name="Submissions S."/>
        </authorList>
    </citation>
    <scope>NUCLEOTIDE SEQUENCE [LARGE SCALE GENOMIC DNA]</scope>
    <source>
        <strain evidence="3">DSM 26899</strain>
    </source>
</reference>
<dbReference type="Proteomes" id="UP000184364">
    <property type="component" value="Unassembled WGS sequence"/>
</dbReference>
<dbReference type="RefSeq" id="WP_054509533.1">
    <property type="nucleotide sequence ID" value="NZ_FRAV01000008.1"/>
</dbReference>
<gene>
    <name evidence="2" type="ORF">SAMN05444267_100868</name>
</gene>
<proteinExistence type="predicted"/>
<evidence type="ECO:0000256" key="1">
    <source>
        <dbReference type="SAM" id="Phobius"/>
    </source>
</evidence>
<sequence>MKKLNKAIDQYIKNVEQHWKAIPEKRQRILTKIFFTGYTLLTISIILQNWLKEGSRKNIPLGGHISTVLRGLNVKTESAEVKLINHQQKSENE</sequence>
<feature type="transmembrane region" description="Helical" evidence="1">
    <location>
        <begin position="29"/>
        <end position="51"/>
    </location>
</feature>